<sequence length="435" mass="47129">MDVRFYPAAPTAVGALPGADPTCLGHLDYYHCNKFDGENMYMGMNEANQEFLSANQIQEMVHAEASSYDSTRQVSLLNRPTMLASHMSALSQSQLISQMGIRSGVSHGSPSPPGSKSATPSPSSSTQEEETEAHYKVTGEKRPSADLGKKPKSQKKKKKKDPNEPQKPVSAYALFFRDTQAAIKGQNPNATFGDVSKIVASMWDSLGEEQKQAYKRKTEAAKKEYLKALAAYRASLVSKSSAEQSEAKTTQPNPPSKMIPPKQPMYTIPPQASSPYPGLSSFLSPSDLQGYRGHPHPSLSRTLNSKSMLPSISASPPPPPPPSFQISPPLHQQLALHHPQSAILNQSLSMQPVPQQSILSPPPMALQVQPPMSTSPPGQQDFSHISPEFQSSVGSCSPGTSNTPGNSDWDSDYPSRECGINHCSMLPRDKSLYLT</sequence>
<evidence type="ECO:0000256" key="1">
    <source>
        <dbReference type="ARBA" id="ARBA00004123"/>
    </source>
</evidence>
<feature type="region of interest" description="Disordered" evidence="5">
    <location>
        <begin position="237"/>
        <end position="419"/>
    </location>
</feature>
<dbReference type="PRINTS" id="PR00886">
    <property type="entry name" value="HIGHMOBLTY12"/>
</dbReference>
<dbReference type="GO" id="GO:0005654">
    <property type="term" value="C:nucleoplasm"/>
    <property type="evidence" value="ECO:0007669"/>
    <property type="project" value="Ensembl"/>
</dbReference>
<protein>
    <submittedName>
        <fullName evidence="7">TOX high mobility group box family member 2</fullName>
    </submittedName>
</protein>
<feature type="region of interest" description="Disordered" evidence="5">
    <location>
        <begin position="102"/>
        <end position="169"/>
    </location>
</feature>
<dbReference type="InterPro" id="IPR009071">
    <property type="entry name" value="HMG_box_dom"/>
</dbReference>
<feature type="compositionally biased region" description="Polar residues" evidence="5">
    <location>
        <begin position="237"/>
        <end position="251"/>
    </location>
</feature>
<evidence type="ECO:0000259" key="6">
    <source>
        <dbReference type="PROSITE" id="PS50118"/>
    </source>
</evidence>
<dbReference type="PANTHER" id="PTHR45781">
    <property type="entry name" value="AGAP000281-PA"/>
    <property type="match status" value="1"/>
</dbReference>
<evidence type="ECO:0000313" key="8">
    <source>
        <dbReference type="Proteomes" id="UP000314987"/>
    </source>
</evidence>
<keyword evidence="3 4" id="KW-0539">Nucleus</keyword>
<organism evidence="7 8">
    <name type="scientific">Vombatus ursinus</name>
    <name type="common">Common wombat</name>
    <dbReference type="NCBI Taxonomy" id="29139"/>
    <lineage>
        <taxon>Eukaryota</taxon>
        <taxon>Metazoa</taxon>
        <taxon>Chordata</taxon>
        <taxon>Craniata</taxon>
        <taxon>Vertebrata</taxon>
        <taxon>Euteleostomi</taxon>
        <taxon>Mammalia</taxon>
        <taxon>Metatheria</taxon>
        <taxon>Diprotodontia</taxon>
        <taxon>Vombatidae</taxon>
        <taxon>Vombatus</taxon>
    </lineage>
</organism>
<evidence type="ECO:0000256" key="3">
    <source>
        <dbReference type="ARBA" id="ARBA00023242"/>
    </source>
</evidence>
<evidence type="ECO:0000256" key="5">
    <source>
        <dbReference type="SAM" id="MobiDB-lite"/>
    </source>
</evidence>
<keyword evidence="2 4" id="KW-0238">DNA-binding</keyword>
<dbReference type="Gene3D" id="1.10.30.10">
    <property type="entry name" value="High mobility group box domain"/>
    <property type="match status" value="1"/>
</dbReference>
<dbReference type="InterPro" id="IPR036910">
    <property type="entry name" value="HMG_box_dom_sf"/>
</dbReference>
<gene>
    <name evidence="7" type="primary">TOX2</name>
</gene>
<dbReference type="GeneTree" id="ENSGT00940000158764"/>
<reference evidence="8" key="1">
    <citation type="submission" date="2018-12" db="EMBL/GenBank/DDBJ databases">
        <authorList>
            <person name="Yazar S."/>
        </authorList>
    </citation>
    <scope>NUCLEOTIDE SEQUENCE [LARGE SCALE GENOMIC DNA]</scope>
</reference>
<reference evidence="7" key="2">
    <citation type="submission" date="2025-08" db="UniProtKB">
        <authorList>
            <consortium name="Ensembl"/>
        </authorList>
    </citation>
    <scope>IDENTIFICATION</scope>
</reference>
<comment type="subcellular location">
    <subcellularLocation>
        <location evidence="1">Nucleus</location>
    </subcellularLocation>
</comment>
<evidence type="ECO:0000256" key="4">
    <source>
        <dbReference type="PROSITE-ProRule" id="PRU00267"/>
    </source>
</evidence>
<dbReference type="PANTHER" id="PTHR45781:SF5">
    <property type="entry name" value="TOX HIGH MOBILITY GROUP BOX FAMILY MEMBER 2"/>
    <property type="match status" value="1"/>
</dbReference>
<dbReference type="Proteomes" id="UP000314987">
    <property type="component" value="Unassembled WGS sequence"/>
</dbReference>
<feature type="compositionally biased region" description="Polar residues" evidence="5">
    <location>
        <begin position="370"/>
        <end position="408"/>
    </location>
</feature>
<feature type="domain" description="HMG box" evidence="6">
    <location>
        <begin position="165"/>
        <end position="233"/>
    </location>
</feature>
<feature type="compositionally biased region" description="Basic residues" evidence="5">
    <location>
        <begin position="150"/>
        <end position="160"/>
    </location>
</feature>
<evidence type="ECO:0000313" key="7">
    <source>
        <dbReference type="Ensembl" id="ENSVURP00010025599.1"/>
    </source>
</evidence>
<proteinExistence type="predicted"/>
<dbReference type="GeneID" id="114046746"/>
<dbReference type="FunFam" id="1.10.30.10:FF:000005">
    <property type="entry name" value="TOX high mobility group box family member 3"/>
    <property type="match status" value="1"/>
</dbReference>
<feature type="DNA-binding region" description="HMG box" evidence="4">
    <location>
        <begin position="165"/>
        <end position="233"/>
    </location>
</feature>
<dbReference type="RefSeq" id="XP_027723021.1">
    <property type="nucleotide sequence ID" value="XM_027867220.1"/>
</dbReference>
<dbReference type="InterPro" id="IPR051365">
    <property type="entry name" value="TOX_HMG-box_domain"/>
</dbReference>
<dbReference type="GO" id="GO:0003713">
    <property type="term" value="F:transcription coactivator activity"/>
    <property type="evidence" value="ECO:0007669"/>
    <property type="project" value="Ensembl"/>
</dbReference>
<dbReference type="OrthoDB" id="10027956at2759"/>
<dbReference type="SUPFAM" id="SSF47095">
    <property type="entry name" value="HMG-box"/>
    <property type="match status" value="1"/>
</dbReference>
<dbReference type="CDD" id="cd21995">
    <property type="entry name" value="HMG-box_TOX-like"/>
    <property type="match status" value="1"/>
</dbReference>
<dbReference type="AlphaFoldDB" id="A0A4X2LKM3"/>
<dbReference type="PROSITE" id="PS50118">
    <property type="entry name" value="HMG_BOX_2"/>
    <property type="match status" value="1"/>
</dbReference>
<dbReference type="Pfam" id="PF00505">
    <property type="entry name" value="HMG_box"/>
    <property type="match status" value="1"/>
</dbReference>
<evidence type="ECO:0000256" key="2">
    <source>
        <dbReference type="ARBA" id="ARBA00023125"/>
    </source>
</evidence>
<keyword evidence="8" id="KW-1185">Reference proteome</keyword>
<feature type="compositionally biased region" description="Pro residues" evidence="5">
    <location>
        <begin position="252"/>
        <end position="263"/>
    </location>
</feature>
<accession>A0A4X2LKM3</accession>
<feature type="compositionally biased region" description="Polar residues" evidence="5">
    <location>
        <begin position="342"/>
        <end position="359"/>
    </location>
</feature>
<name>A0A4X2LKM3_VOMUR</name>
<feature type="compositionally biased region" description="Polar residues" evidence="5">
    <location>
        <begin position="299"/>
        <end position="308"/>
    </location>
</feature>
<dbReference type="SMART" id="SM00398">
    <property type="entry name" value="HMG"/>
    <property type="match status" value="1"/>
</dbReference>
<dbReference type="CTD" id="84969"/>
<feature type="compositionally biased region" description="Basic and acidic residues" evidence="5">
    <location>
        <begin position="132"/>
        <end position="149"/>
    </location>
</feature>
<reference evidence="7" key="3">
    <citation type="submission" date="2025-09" db="UniProtKB">
        <authorList>
            <consortium name="Ensembl"/>
        </authorList>
    </citation>
    <scope>IDENTIFICATION</scope>
</reference>
<dbReference type="STRING" id="29139.ENSVURP00010025599"/>
<dbReference type="GO" id="GO:0031490">
    <property type="term" value="F:chromatin DNA binding"/>
    <property type="evidence" value="ECO:0007669"/>
    <property type="project" value="TreeGrafter"/>
</dbReference>
<dbReference type="OMA" id="MGMNEAN"/>
<dbReference type="GO" id="GO:0045944">
    <property type="term" value="P:positive regulation of transcription by RNA polymerase II"/>
    <property type="evidence" value="ECO:0007669"/>
    <property type="project" value="Ensembl"/>
</dbReference>
<feature type="compositionally biased region" description="Low complexity" evidence="5">
    <location>
        <begin position="103"/>
        <end position="125"/>
    </location>
</feature>
<dbReference type="Ensembl" id="ENSVURT00010029145.1">
    <property type="protein sequence ID" value="ENSVURP00010025599.1"/>
    <property type="gene ID" value="ENSVURG00010019590.1"/>
</dbReference>